<dbReference type="Gene3D" id="2.60.120.1390">
    <property type="match status" value="1"/>
</dbReference>
<reference evidence="1" key="1">
    <citation type="submission" date="2021-01" db="EMBL/GenBank/DDBJ databases">
        <title>Description of Breznakiella homolactica.</title>
        <authorList>
            <person name="Song Y."/>
            <person name="Brune A."/>
        </authorList>
    </citation>
    <scope>NUCLEOTIDE SEQUENCE</scope>
    <source>
        <strain evidence="1">RmG30</strain>
    </source>
</reference>
<name>A0A7T7XP13_9SPIR</name>
<dbReference type="Proteomes" id="UP000595917">
    <property type="component" value="Chromosome"/>
</dbReference>
<dbReference type="RefSeq" id="WP_215627151.1">
    <property type="nucleotide sequence ID" value="NZ_CP067089.2"/>
</dbReference>
<keyword evidence="2" id="KW-1185">Reference proteome</keyword>
<evidence type="ECO:0000313" key="1">
    <source>
        <dbReference type="EMBL" id="QQO09848.1"/>
    </source>
</evidence>
<dbReference type="Pfam" id="PF11175">
    <property type="entry name" value="DUF2961"/>
    <property type="match status" value="1"/>
</dbReference>
<dbReference type="EMBL" id="CP067089">
    <property type="protein sequence ID" value="QQO09848.1"/>
    <property type="molecule type" value="Genomic_DNA"/>
</dbReference>
<protein>
    <submittedName>
        <fullName evidence="1">DUF2961 domain-containing protein</fullName>
    </submittedName>
</protein>
<proteinExistence type="predicted"/>
<sequence>MFNTNPFTNSLTALPLINNGRSRAINMENPTGEKGKGGTADGILGPARKGSAAIRGFKSGETKLLADIDGPGVINHIWMTVPDKSDHDFFVLCDVVLRIYWDDEETPSVECPIGDFFCNGFGTGCSINSLPVAVNPDKGFNMYFPMPFRQKAKITVENQHGADVRAFFYQIDYCLYDSLPEETAYFHAQWRRERLTTKTEDYTILDGVQGRGHYVGTYMAITTLERYWWGEGEVKFFLDGDDPYPTICGTGLEDYFGGAWGFVEDQRRETPAREILYQTPFLGFPFYADREKNHSWRFEGSCPPMRGLYRWHIMDPVRFTENLKVTVQQIGICHKGLFERQDDIATVAYWYQSEPHGAFPVLPPKEYRWPR</sequence>
<dbReference type="KEGG" id="bhc:JFL75_02760"/>
<evidence type="ECO:0000313" key="2">
    <source>
        <dbReference type="Proteomes" id="UP000595917"/>
    </source>
</evidence>
<accession>A0A7T7XP13</accession>
<gene>
    <name evidence="1" type="ORF">JFL75_02760</name>
</gene>
<dbReference type="AlphaFoldDB" id="A0A7T7XP13"/>
<dbReference type="InterPro" id="IPR021345">
    <property type="entry name" value="DUF2961"/>
</dbReference>
<organism evidence="1 2">
    <name type="scientific">Breznakiella homolactica</name>
    <dbReference type="NCBI Taxonomy" id="2798577"/>
    <lineage>
        <taxon>Bacteria</taxon>
        <taxon>Pseudomonadati</taxon>
        <taxon>Spirochaetota</taxon>
        <taxon>Spirochaetia</taxon>
        <taxon>Spirochaetales</taxon>
        <taxon>Breznakiellaceae</taxon>
        <taxon>Breznakiella</taxon>
    </lineage>
</organism>